<dbReference type="Gene3D" id="2.60.420.10">
    <property type="entry name" value="Maltose phosphorylase, domain 3"/>
    <property type="match status" value="1"/>
</dbReference>
<feature type="domain" description="Bacterial alpha-L-rhamnosidase N-terminal" evidence="5">
    <location>
        <begin position="202"/>
        <end position="383"/>
    </location>
</feature>
<dbReference type="EC" id="3.2.1.40" evidence="2"/>
<sequence length="988" mass="109712">MAGGPLQVANFRLADTSVYLGVDSPNPAVSWAYSAPSDSQYWCQKSYILTLHSSTHANKNGGSYTVAGPRTSNSENIQWPKAFPEVESEHLYEIVVEAVLARCDRPSTCFDDWNFGSAKGEKLLPAGTTAQSLLDKIAKGNPDTAIVRSSLKFEAGILGGVEAWRKKAPKVGMITPPWDLGNWNVSMPVTVLQNKYTFKAKPVAARLYATAFGIYNVLINGRRVGESIMEPGWTEYARRVHYQTYNITEYFKEGENTVTVYVADGWYRGRMGPTVKVLKAKRAVFGKETGFMAIMDTYGADGKADIFYTGTTEETGWKCTRNTPISDSGIYDGEHHDARVDVTTTDNEHGEKGWKDVKVVAEAFTNPLQKLKASIAPPVRHTQSFQVKSTLKSAEGKMILDFGQNIAGRLRIKGSAPAGTNVSFVHVEVLNPDKTPNIIIMRDAKVTDSYTFSGKGVETWEPEFTYHGFRYVQVHPWVEGLEVEAKVYGSDLQKGLMKFKSTNPELDRLVQNIEWSAKGNFFGVPTDCPQRDERLGWTGDINVFGPTAAYIFDTKTFLKGFLQTVEDSQKIGGVHRPPVASPNVFELPRSHMPMAIYGDIIVTLPWTIYLTYGDTTLLNDLYESMSNYATKGIRRIESGPDAGLGAWASFDNYQFADWLNPAAPPLDPQLNGTDPFYVADTWLCRVTETMAKISTAIGREDDAKQWSAKAMDLIAKWRLKYLLPLVNTTATGEPPKLIEADSQTAYSIALNFHLLPENYIEPTIARLHYLIRKEDYHPSTGIVGTAEVLHAVSYPRTIPSVSVEDKIKSVNLAYKLLIGRRTSPSWLYPITMGATSIWERWDSILPDGTSNAPWMTSLNHYALGAPGKWIFENIGGITIENNVKEVKAAWRVVFDPIPNVEHGLTAAEFSYDSPKGLVECKWNYDQSAKTMSINVSLPGNVEGEIRVLGKMAKKIGAGKWSVKEKLEEKVWKVLEAGEGEHGKGQLKL</sequence>
<keyword evidence="3" id="KW-0378">Hydrolase</keyword>
<dbReference type="AlphaFoldDB" id="S8BLI0"/>
<evidence type="ECO:0000256" key="1">
    <source>
        <dbReference type="ARBA" id="ARBA00001445"/>
    </source>
</evidence>
<evidence type="ECO:0000256" key="2">
    <source>
        <dbReference type="ARBA" id="ARBA00012652"/>
    </source>
</evidence>
<dbReference type="HOGENOM" id="CLU_002926_0_0_1"/>
<dbReference type="InterPro" id="IPR035398">
    <property type="entry name" value="Bac_rhamnosid_C"/>
</dbReference>
<keyword evidence="9" id="KW-1185">Reference proteome</keyword>
<gene>
    <name evidence="8" type="ORF">H072_5932</name>
</gene>
<dbReference type="InterPro" id="IPR035396">
    <property type="entry name" value="Bac_rhamnosid6H"/>
</dbReference>
<proteinExistence type="predicted"/>
<feature type="domain" description="Alpha-L-rhamnosidase C-terminal" evidence="7">
    <location>
        <begin position="883"/>
        <end position="954"/>
    </location>
</feature>
<dbReference type="Pfam" id="PF08531">
    <property type="entry name" value="Bac_rhamnosid_N"/>
    <property type="match status" value="1"/>
</dbReference>
<dbReference type="PANTHER" id="PTHR33307">
    <property type="entry name" value="ALPHA-RHAMNOSIDASE (EUROFUNG)"/>
    <property type="match status" value="1"/>
</dbReference>
<dbReference type="PANTHER" id="PTHR33307:SF6">
    <property type="entry name" value="ALPHA-RHAMNOSIDASE (EUROFUNG)-RELATED"/>
    <property type="match status" value="1"/>
</dbReference>
<dbReference type="GO" id="GO:0005975">
    <property type="term" value="P:carbohydrate metabolic process"/>
    <property type="evidence" value="ECO:0007669"/>
    <property type="project" value="InterPro"/>
</dbReference>
<protein>
    <recommendedName>
        <fullName evidence="2">alpha-L-rhamnosidase</fullName>
        <ecNumber evidence="2">3.2.1.40</ecNumber>
    </recommendedName>
</protein>
<evidence type="ECO:0000256" key="3">
    <source>
        <dbReference type="ARBA" id="ARBA00022801"/>
    </source>
</evidence>
<comment type="catalytic activity">
    <reaction evidence="1">
        <text>Hydrolysis of terminal non-reducing alpha-L-rhamnose residues in alpha-L-rhamnosides.</text>
        <dbReference type="EC" id="3.2.1.40"/>
    </reaction>
</comment>
<evidence type="ECO:0000313" key="9">
    <source>
        <dbReference type="Proteomes" id="UP000015100"/>
    </source>
</evidence>
<dbReference type="InterPro" id="IPR016007">
    <property type="entry name" value="Alpha_rhamnosid"/>
</dbReference>
<evidence type="ECO:0000313" key="8">
    <source>
        <dbReference type="EMBL" id="EPS40263.1"/>
    </source>
</evidence>
<dbReference type="InterPro" id="IPR008902">
    <property type="entry name" value="Rhamnosid_concanavalin"/>
</dbReference>
<dbReference type="Pfam" id="PF05592">
    <property type="entry name" value="Bac_rhamnosid"/>
    <property type="match status" value="1"/>
</dbReference>
<dbReference type="Pfam" id="PF17390">
    <property type="entry name" value="Bac_rhamnosid_C"/>
    <property type="match status" value="1"/>
</dbReference>
<evidence type="ECO:0000259" key="6">
    <source>
        <dbReference type="Pfam" id="PF17389"/>
    </source>
</evidence>
<dbReference type="OrthoDB" id="10036721at2759"/>
<name>S8BLI0_DACHA</name>
<feature type="domain" description="Alpha-L-rhamnosidase six-hairpin glycosidase" evidence="6">
    <location>
        <begin position="498"/>
        <end position="874"/>
    </location>
</feature>
<dbReference type="InterPro" id="IPR012341">
    <property type="entry name" value="6hp_glycosidase-like_sf"/>
</dbReference>
<evidence type="ECO:0000259" key="7">
    <source>
        <dbReference type="Pfam" id="PF17390"/>
    </source>
</evidence>
<reference evidence="9" key="2">
    <citation type="submission" date="2013-04" db="EMBL/GenBank/DDBJ databases">
        <title>Genomic mechanisms accounting for the adaptation to parasitism in nematode-trapping fungi.</title>
        <authorList>
            <person name="Ahren D.G."/>
        </authorList>
    </citation>
    <scope>NUCLEOTIDE SEQUENCE [LARGE SCALE GENOMIC DNA]</scope>
    <source>
        <strain evidence="9">CBS 200.50</strain>
    </source>
</reference>
<dbReference type="Proteomes" id="UP000015100">
    <property type="component" value="Unassembled WGS sequence"/>
</dbReference>
<dbReference type="SUPFAM" id="SSF48208">
    <property type="entry name" value="Six-hairpin glycosidases"/>
    <property type="match status" value="1"/>
</dbReference>
<organism evidence="8 9">
    <name type="scientific">Dactylellina haptotyla (strain CBS 200.50)</name>
    <name type="common">Nematode-trapping fungus</name>
    <name type="synonym">Monacrosporium haptotylum</name>
    <dbReference type="NCBI Taxonomy" id="1284197"/>
    <lineage>
        <taxon>Eukaryota</taxon>
        <taxon>Fungi</taxon>
        <taxon>Dikarya</taxon>
        <taxon>Ascomycota</taxon>
        <taxon>Pezizomycotina</taxon>
        <taxon>Orbiliomycetes</taxon>
        <taxon>Orbiliales</taxon>
        <taxon>Orbiliaceae</taxon>
        <taxon>Dactylellina</taxon>
    </lineage>
</organism>
<evidence type="ECO:0000259" key="5">
    <source>
        <dbReference type="Pfam" id="PF08531"/>
    </source>
</evidence>
<evidence type="ECO:0000259" key="4">
    <source>
        <dbReference type="Pfam" id="PF05592"/>
    </source>
</evidence>
<comment type="caution">
    <text evidence="8">The sequence shown here is derived from an EMBL/GenBank/DDBJ whole genome shotgun (WGS) entry which is preliminary data.</text>
</comment>
<dbReference type="eggNOG" id="ENOG502QXBB">
    <property type="taxonomic scope" value="Eukaryota"/>
</dbReference>
<dbReference type="GO" id="GO:0030596">
    <property type="term" value="F:alpha-L-rhamnosidase activity"/>
    <property type="evidence" value="ECO:0007669"/>
    <property type="project" value="UniProtKB-EC"/>
</dbReference>
<dbReference type="STRING" id="1284197.S8BLI0"/>
<dbReference type="EMBL" id="AQGS01000432">
    <property type="protein sequence ID" value="EPS40263.1"/>
    <property type="molecule type" value="Genomic_DNA"/>
</dbReference>
<dbReference type="InterPro" id="IPR008928">
    <property type="entry name" value="6-hairpin_glycosidase_sf"/>
</dbReference>
<reference evidence="8 9" key="1">
    <citation type="journal article" date="2013" name="PLoS Genet.">
        <title>Genomic mechanisms accounting for the adaptation to parasitism in nematode-trapping fungi.</title>
        <authorList>
            <person name="Meerupati T."/>
            <person name="Andersson K.M."/>
            <person name="Friman E."/>
            <person name="Kumar D."/>
            <person name="Tunlid A."/>
            <person name="Ahren D."/>
        </authorList>
    </citation>
    <scope>NUCLEOTIDE SEQUENCE [LARGE SCALE GENOMIC DNA]</scope>
    <source>
        <strain evidence="8 9">CBS 200.50</strain>
    </source>
</reference>
<dbReference type="OMA" id="FWEMGLL"/>
<dbReference type="Pfam" id="PF17389">
    <property type="entry name" value="Bac_rhamnosid6H"/>
    <property type="match status" value="1"/>
</dbReference>
<feature type="domain" description="Alpha-L-rhamnosidase concanavalin-like" evidence="4">
    <location>
        <begin position="393"/>
        <end position="480"/>
    </location>
</feature>
<accession>S8BLI0</accession>
<dbReference type="Gene3D" id="2.60.120.260">
    <property type="entry name" value="Galactose-binding domain-like"/>
    <property type="match status" value="2"/>
</dbReference>
<dbReference type="Gene3D" id="1.50.10.10">
    <property type="match status" value="1"/>
</dbReference>
<dbReference type="InterPro" id="IPR013737">
    <property type="entry name" value="Bac_rhamnosid_N"/>
</dbReference>